<dbReference type="Gene3D" id="3.40.605.10">
    <property type="entry name" value="Aldehyde Dehydrogenase, Chain A, domain 1"/>
    <property type="match status" value="1"/>
</dbReference>
<dbReference type="PROSITE" id="PS00687">
    <property type="entry name" value="ALDEHYDE_DEHYDR_GLU"/>
    <property type="match status" value="1"/>
</dbReference>
<dbReference type="Pfam" id="PF00171">
    <property type="entry name" value="Aldedh"/>
    <property type="match status" value="1"/>
</dbReference>
<keyword evidence="7" id="KW-1185">Reference proteome</keyword>
<dbReference type="InterPro" id="IPR016160">
    <property type="entry name" value="Ald_DH_CS_CYS"/>
</dbReference>
<reference evidence="6" key="1">
    <citation type="submission" date="2016-10" db="EMBL/GenBank/DDBJ databases">
        <title>Genome sequence of Streptomyces mangrovisoli MUSC 149.</title>
        <authorList>
            <person name="Lee L.-H."/>
            <person name="Ser H.-L."/>
        </authorList>
    </citation>
    <scope>NUCLEOTIDE SEQUENCE [LARGE SCALE GENOMIC DNA]</scope>
    <source>
        <strain evidence="6">MUSC 149</strain>
    </source>
</reference>
<evidence type="ECO:0000256" key="3">
    <source>
        <dbReference type="PROSITE-ProRule" id="PRU10007"/>
    </source>
</evidence>
<dbReference type="STRING" id="1428628.WN71_034785"/>
<dbReference type="EMBL" id="LAVA02000107">
    <property type="protein sequence ID" value="OIJ63327.1"/>
    <property type="molecule type" value="Genomic_DNA"/>
</dbReference>
<dbReference type="AlphaFoldDB" id="A0A1J4NLV6"/>
<dbReference type="NCBIfam" id="NF010000">
    <property type="entry name" value="PRK13473.1"/>
    <property type="match status" value="1"/>
</dbReference>
<dbReference type="InterPro" id="IPR016162">
    <property type="entry name" value="Ald_DH_N"/>
</dbReference>
<dbReference type="InterPro" id="IPR015657">
    <property type="entry name" value="Aminobutyraldehyde_DH"/>
</dbReference>
<dbReference type="Proteomes" id="UP000034196">
    <property type="component" value="Unassembled WGS sequence"/>
</dbReference>
<dbReference type="PANTHER" id="PTHR11699">
    <property type="entry name" value="ALDEHYDE DEHYDROGENASE-RELATED"/>
    <property type="match status" value="1"/>
</dbReference>
<dbReference type="InterPro" id="IPR015590">
    <property type="entry name" value="Aldehyde_DH_dom"/>
</dbReference>
<dbReference type="InterPro" id="IPR016161">
    <property type="entry name" value="Ald_DH/histidinol_DH"/>
</dbReference>
<evidence type="ECO:0000313" key="6">
    <source>
        <dbReference type="EMBL" id="OIJ63327.1"/>
    </source>
</evidence>
<dbReference type="OrthoDB" id="6882680at2"/>
<dbReference type="RefSeq" id="WP_046582346.1">
    <property type="nucleotide sequence ID" value="NZ_LAVA02000107.1"/>
</dbReference>
<dbReference type="SUPFAM" id="SSF53720">
    <property type="entry name" value="ALDH-like"/>
    <property type="match status" value="1"/>
</dbReference>
<dbReference type="PROSITE" id="PS00070">
    <property type="entry name" value="ALDEHYDE_DEHYDR_CYS"/>
    <property type="match status" value="1"/>
</dbReference>
<evidence type="ECO:0000256" key="1">
    <source>
        <dbReference type="ARBA" id="ARBA00023002"/>
    </source>
</evidence>
<keyword evidence="2" id="KW-0520">NAD</keyword>
<dbReference type="Gene3D" id="3.40.309.10">
    <property type="entry name" value="Aldehyde Dehydrogenase, Chain A, domain 2"/>
    <property type="match status" value="1"/>
</dbReference>
<comment type="similarity">
    <text evidence="4">Belongs to the aldehyde dehydrogenase family.</text>
</comment>
<evidence type="ECO:0000256" key="4">
    <source>
        <dbReference type="RuleBase" id="RU003345"/>
    </source>
</evidence>
<dbReference type="InterPro" id="IPR029510">
    <property type="entry name" value="Ald_DH_CS_GLU"/>
</dbReference>
<keyword evidence="1 4" id="KW-0560">Oxidoreductase</keyword>
<evidence type="ECO:0000256" key="2">
    <source>
        <dbReference type="ARBA" id="ARBA00023027"/>
    </source>
</evidence>
<evidence type="ECO:0000259" key="5">
    <source>
        <dbReference type="Pfam" id="PF00171"/>
    </source>
</evidence>
<gene>
    <name evidence="6" type="ORF">WN71_034785</name>
</gene>
<dbReference type="GO" id="GO:0016620">
    <property type="term" value="F:oxidoreductase activity, acting on the aldehyde or oxo group of donors, NAD or NADP as acceptor"/>
    <property type="evidence" value="ECO:0007669"/>
    <property type="project" value="InterPro"/>
</dbReference>
<sequence>MSTELRRLRNYIDGESRDAADGRTTEVVNPVTGDAYATAPLSGPADVDAAMAAAAAAFPGWRDTTPSERQKALLKIADAFEERAEELIAAEVENTGKPVGLTRSEEIPPMVDQIRFFAGAARMLEGRSAGEYMDGMTSIVRREPVGVCAQVAPWNYPMMMAVWKFAPAIAAGNTVVLKPSDTTPASTVLIAEILGSILPKGVFNVVCGDRDTGRAMVEHPTPAMASITGSVRAGMSVAESASKDVKRVHLELGGKAPVVVFEDTDIAKAVEDISVAGFFNAGQDCTAATRVLVHHSIHDEFVSALAKAAAETKTGQPDDEDVLYGPLNNPNQLKQVSGFIERLPAHAKVEAGGHRVGDKGYFWAPTVVSGLNQDDEIIQQEVFGPVITVQSFTDEDQAVAYANGVEYALASSVWTKDHSRAMRMSKKLDFGCVWINTHIPLVAEMPHGGFKKSGYGKDLSAYGFDDYTRIKHVMTSLDA</sequence>
<dbReference type="CDD" id="cd07092">
    <property type="entry name" value="ALDH_ABALDH-YdcW"/>
    <property type="match status" value="1"/>
</dbReference>
<organism evidence="6 7">
    <name type="scientific">Streptomyces mangrovisoli</name>
    <dbReference type="NCBI Taxonomy" id="1428628"/>
    <lineage>
        <taxon>Bacteria</taxon>
        <taxon>Bacillati</taxon>
        <taxon>Actinomycetota</taxon>
        <taxon>Actinomycetes</taxon>
        <taxon>Kitasatosporales</taxon>
        <taxon>Streptomycetaceae</taxon>
        <taxon>Streptomyces</taxon>
    </lineage>
</organism>
<protein>
    <submittedName>
        <fullName evidence="6">Gamma-aminobutyraldehyde dehydrogenase</fullName>
    </submittedName>
</protein>
<accession>A0A1J4NLV6</accession>
<proteinExistence type="inferred from homology"/>
<comment type="caution">
    <text evidence="6">The sequence shown here is derived from an EMBL/GenBank/DDBJ whole genome shotgun (WGS) entry which is preliminary data.</text>
</comment>
<dbReference type="InterPro" id="IPR016163">
    <property type="entry name" value="Ald_DH_C"/>
</dbReference>
<feature type="active site" evidence="3">
    <location>
        <position position="251"/>
    </location>
</feature>
<feature type="domain" description="Aldehyde dehydrogenase" evidence="5">
    <location>
        <begin position="21"/>
        <end position="473"/>
    </location>
</feature>
<dbReference type="FunFam" id="3.40.309.10:FF:000010">
    <property type="entry name" value="Gamma-aminobutyraldehyde dehydrogenase"/>
    <property type="match status" value="1"/>
</dbReference>
<evidence type="ECO:0000313" key="7">
    <source>
        <dbReference type="Proteomes" id="UP000034196"/>
    </source>
</evidence>
<dbReference type="FunFam" id="3.40.605.10:FF:000001">
    <property type="entry name" value="Aldehyde dehydrogenase 1"/>
    <property type="match status" value="1"/>
</dbReference>
<name>A0A1J4NLV6_9ACTN</name>